<dbReference type="EMBL" id="AP025516">
    <property type="protein sequence ID" value="BDD86878.1"/>
    <property type="molecule type" value="Genomic_DNA"/>
</dbReference>
<keyword evidence="2" id="KW-1185">Reference proteome</keyword>
<sequence length="89" mass="9759">MMGFQVYLADDASRDLDFQLSATEYIPRSPTDTSLEELLRSAEKVEKGVPLSADLDEALLHGSSIGGARPKALIEDHNVMFSGANHRVR</sequence>
<organism evidence="1 2">
    <name type="scientific">Desulfofustis limnaeus</name>
    <dbReference type="NCBI Taxonomy" id="2740163"/>
    <lineage>
        <taxon>Bacteria</taxon>
        <taxon>Pseudomonadati</taxon>
        <taxon>Thermodesulfobacteriota</taxon>
        <taxon>Desulfobulbia</taxon>
        <taxon>Desulfobulbales</taxon>
        <taxon>Desulfocapsaceae</taxon>
        <taxon>Desulfofustis</taxon>
    </lineage>
</organism>
<dbReference type="Proteomes" id="UP000830055">
    <property type="component" value="Chromosome"/>
</dbReference>
<accession>A0ABM7W7F6</accession>
<protein>
    <submittedName>
        <fullName evidence="1">Uncharacterized protein</fullName>
    </submittedName>
</protein>
<evidence type="ECO:0000313" key="1">
    <source>
        <dbReference type="EMBL" id="BDD86878.1"/>
    </source>
</evidence>
<evidence type="ECO:0000313" key="2">
    <source>
        <dbReference type="Proteomes" id="UP000830055"/>
    </source>
</evidence>
<reference evidence="1 2" key="1">
    <citation type="submission" date="2022-01" db="EMBL/GenBank/DDBJ databases">
        <title>Desulfofustis limnae sp. nov., a novel mesophilic sulfate-reducing bacterium isolated from marsh soil.</title>
        <authorList>
            <person name="Watanabe M."/>
            <person name="Takahashi A."/>
            <person name="Kojima H."/>
            <person name="Fukui M."/>
        </authorList>
    </citation>
    <scope>NUCLEOTIDE SEQUENCE [LARGE SCALE GENOMIC DNA]</scope>
    <source>
        <strain evidence="1 2">PPLL</strain>
    </source>
</reference>
<proteinExistence type="predicted"/>
<gene>
    <name evidence="1" type="ORF">DPPLL_12430</name>
</gene>
<name>A0ABM7W7F6_9BACT</name>